<evidence type="ECO:0000256" key="1">
    <source>
        <dbReference type="ARBA" id="ARBA00005272"/>
    </source>
</evidence>
<dbReference type="Pfam" id="PF22366">
    <property type="entry name" value="NDH2_C"/>
    <property type="match status" value="1"/>
</dbReference>
<keyword evidence="7" id="KW-0520">NAD</keyword>
<dbReference type="SUPFAM" id="SSF51905">
    <property type="entry name" value="FAD/NAD(P)-binding domain"/>
    <property type="match status" value="1"/>
</dbReference>
<comment type="catalytic activity">
    <reaction evidence="8">
        <text>a quinone + NADH + H(+) = a quinol + NAD(+)</text>
        <dbReference type="Rhea" id="RHEA:46160"/>
        <dbReference type="ChEBI" id="CHEBI:15378"/>
        <dbReference type="ChEBI" id="CHEBI:24646"/>
        <dbReference type="ChEBI" id="CHEBI:57540"/>
        <dbReference type="ChEBI" id="CHEBI:57945"/>
        <dbReference type="ChEBI" id="CHEBI:132124"/>
        <dbReference type="EC" id="1.6.5.9"/>
    </reaction>
</comment>
<feature type="domain" description="FAD/NAD(P)-binding" evidence="10">
    <location>
        <begin position="14"/>
        <end position="322"/>
    </location>
</feature>
<feature type="transmembrane region" description="Helical" evidence="9">
    <location>
        <begin position="382"/>
        <end position="402"/>
    </location>
</feature>
<evidence type="ECO:0000259" key="11">
    <source>
        <dbReference type="Pfam" id="PF22366"/>
    </source>
</evidence>
<keyword evidence="3" id="KW-0285">Flavoprotein</keyword>
<evidence type="ECO:0000256" key="3">
    <source>
        <dbReference type="ARBA" id="ARBA00022630"/>
    </source>
</evidence>
<protein>
    <recommendedName>
        <fullName evidence="2">NADH:ubiquinone reductase (non-electrogenic)</fullName>
        <ecNumber evidence="2">1.6.5.9</ecNumber>
    </recommendedName>
</protein>
<evidence type="ECO:0000256" key="2">
    <source>
        <dbReference type="ARBA" id="ARBA00012637"/>
    </source>
</evidence>
<proteinExistence type="inferred from homology"/>
<feature type="domain" description="External alternative NADH-ubiquinone oxidoreductase-like C-terminal" evidence="11">
    <location>
        <begin position="365"/>
        <end position="419"/>
    </location>
</feature>
<evidence type="ECO:0000256" key="5">
    <source>
        <dbReference type="ARBA" id="ARBA00022946"/>
    </source>
</evidence>
<evidence type="ECO:0000259" key="10">
    <source>
        <dbReference type="Pfam" id="PF07992"/>
    </source>
</evidence>
<evidence type="ECO:0000256" key="6">
    <source>
        <dbReference type="ARBA" id="ARBA00023002"/>
    </source>
</evidence>
<evidence type="ECO:0000313" key="13">
    <source>
        <dbReference type="Proteomes" id="UP000197468"/>
    </source>
</evidence>
<comment type="similarity">
    <text evidence="1">Belongs to the NADH dehydrogenase family.</text>
</comment>
<keyword evidence="9" id="KW-1133">Transmembrane helix</keyword>
<dbReference type="InterPro" id="IPR054585">
    <property type="entry name" value="NDH2-like_C"/>
</dbReference>
<sequence length="440" mass="48006">MDAHTAKPSPELPHVVIVGCGFGGLEATKVFEGAPVRVTLLDRSNHHLFQPLLYQVATAGLSAPAIAAPIRHMRRHQRNLTVLMADVVAIDKARREVRLADGQAIPYDQLIVAAGATHSYFGNDQWQEHAPGLKTLADAFTLRARLLSAFERAETLPDDASRAPWLNFVVIGGGPTGVEMAGTLAEIARHTLRDEFRRIDPGRAQVLLVEGSERILAAFKPEQSAQAKAQLERLGVQVRVGCRVVGIDEAGVDLQTADGGRERIAARTKVWAAGVAASPLARTLDVPLDRAGRVIVDEHMNIPGHAEVYVVGDMAAATSLEKDGTRKPVPGVSPGAKQAGRHAARQILARMNGRAEPPFRYRDYGNLATIGRKAAVADLGSIQFSGFAAWLFWLFVHVYFLIGFRNRVRVFADWAWAYFTFQRHARIVVEPKGGLRQDEA</sequence>
<dbReference type="RefSeq" id="WP_088386846.1">
    <property type="nucleotide sequence ID" value="NZ_NIOF01000011.1"/>
</dbReference>
<keyword evidence="9" id="KW-0812">Transmembrane</keyword>
<dbReference type="PRINTS" id="PR00368">
    <property type="entry name" value="FADPNR"/>
</dbReference>
<dbReference type="GO" id="GO:0050136">
    <property type="term" value="F:NADH dehydrogenase (quinone) (non-electrogenic) activity"/>
    <property type="evidence" value="ECO:0007669"/>
    <property type="project" value="UniProtKB-EC"/>
</dbReference>
<dbReference type="EMBL" id="NIOF01000011">
    <property type="protein sequence ID" value="OWQ86299.1"/>
    <property type="molecule type" value="Genomic_DNA"/>
</dbReference>
<dbReference type="Gene3D" id="3.50.50.100">
    <property type="match status" value="1"/>
</dbReference>
<comment type="caution">
    <text evidence="12">The sequence shown here is derived from an EMBL/GenBank/DDBJ whole genome shotgun (WGS) entry which is preliminary data.</text>
</comment>
<dbReference type="InterPro" id="IPR045024">
    <property type="entry name" value="NDH-2"/>
</dbReference>
<name>A0A246J111_9BURK</name>
<dbReference type="PANTHER" id="PTHR43706:SF47">
    <property type="entry name" value="EXTERNAL NADH-UBIQUINONE OXIDOREDUCTASE 1, MITOCHONDRIAL-RELATED"/>
    <property type="match status" value="1"/>
</dbReference>
<keyword evidence="6" id="KW-0560">Oxidoreductase</keyword>
<keyword evidence="4" id="KW-0274">FAD</keyword>
<dbReference type="InterPro" id="IPR036188">
    <property type="entry name" value="FAD/NAD-bd_sf"/>
</dbReference>
<keyword evidence="9" id="KW-0472">Membrane</keyword>
<evidence type="ECO:0000256" key="9">
    <source>
        <dbReference type="SAM" id="Phobius"/>
    </source>
</evidence>
<evidence type="ECO:0000313" key="12">
    <source>
        <dbReference type="EMBL" id="OWQ86299.1"/>
    </source>
</evidence>
<dbReference type="InterPro" id="IPR023753">
    <property type="entry name" value="FAD/NAD-binding_dom"/>
</dbReference>
<dbReference type="EC" id="1.6.5.9" evidence="2"/>
<keyword evidence="5" id="KW-0809">Transit peptide</keyword>
<dbReference type="PANTHER" id="PTHR43706">
    <property type="entry name" value="NADH DEHYDROGENASE"/>
    <property type="match status" value="1"/>
</dbReference>
<dbReference type="Pfam" id="PF07992">
    <property type="entry name" value="Pyr_redox_2"/>
    <property type="match status" value="1"/>
</dbReference>
<dbReference type="AlphaFoldDB" id="A0A246J111"/>
<evidence type="ECO:0000256" key="7">
    <source>
        <dbReference type="ARBA" id="ARBA00023027"/>
    </source>
</evidence>
<gene>
    <name evidence="12" type="ORF">CDN99_20930</name>
</gene>
<keyword evidence="13" id="KW-1185">Reference proteome</keyword>
<organism evidence="12 13">
    <name type="scientific">Roseateles aquatilis</name>
    <dbReference type="NCBI Taxonomy" id="431061"/>
    <lineage>
        <taxon>Bacteria</taxon>
        <taxon>Pseudomonadati</taxon>
        <taxon>Pseudomonadota</taxon>
        <taxon>Betaproteobacteria</taxon>
        <taxon>Burkholderiales</taxon>
        <taxon>Sphaerotilaceae</taxon>
        <taxon>Roseateles</taxon>
    </lineage>
</organism>
<dbReference type="Proteomes" id="UP000197468">
    <property type="component" value="Unassembled WGS sequence"/>
</dbReference>
<dbReference type="OrthoDB" id="9781621at2"/>
<evidence type="ECO:0000256" key="4">
    <source>
        <dbReference type="ARBA" id="ARBA00022827"/>
    </source>
</evidence>
<reference evidence="12 13" key="1">
    <citation type="journal article" date="2008" name="Int. J. Syst. Evol. Microbiol.">
        <title>Description of Roseateles aquatilis sp. nov. and Roseateles terrae sp. nov., in the class Betaproteobacteria, and emended description of the genus Roseateles.</title>
        <authorList>
            <person name="Gomila M."/>
            <person name="Bowien B."/>
            <person name="Falsen E."/>
            <person name="Moore E.R."/>
            <person name="Lalucat J."/>
        </authorList>
    </citation>
    <scope>NUCLEOTIDE SEQUENCE [LARGE SCALE GENOMIC DNA]</scope>
    <source>
        <strain evidence="12 13">CCUG 48205</strain>
    </source>
</reference>
<evidence type="ECO:0000256" key="8">
    <source>
        <dbReference type="ARBA" id="ARBA00047599"/>
    </source>
</evidence>
<accession>A0A246J111</accession>
<dbReference type="PRINTS" id="PR00411">
    <property type="entry name" value="PNDRDTASEI"/>
</dbReference>